<gene>
    <name evidence="3" type="ORF">Fot_19378</name>
    <name evidence="4" type="ORF">Fot_19389</name>
</gene>
<evidence type="ECO:0000313" key="4">
    <source>
        <dbReference type="EMBL" id="KAL2537998.1"/>
    </source>
</evidence>
<dbReference type="Pfam" id="PF04571">
    <property type="entry name" value="Lipin_N"/>
    <property type="match status" value="1"/>
</dbReference>
<dbReference type="PANTHER" id="PTHR12181:SF12">
    <property type="entry name" value="PHOSPHATIDATE PHOSPHATASE"/>
    <property type="match status" value="1"/>
</dbReference>
<reference evidence="5" key="1">
    <citation type="submission" date="2024-07" db="EMBL/GenBank/DDBJ databases">
        <title>Two chromosome-level genome assemblies of Korean endemic species Abeliophyllum distichum and Forsythia ovata (Oleaceae).</title>
        <authorList>
            <person name="Jang H."/>
        </authorList>
    </citation>
    <scope>NUCLEOTIDE SEQUENCE [LARGE SCALE GENOMIC DNA]</scope>
</reference>
<dbReference type="SUPFAM" id="SSF56784">
    <property type="entry name" value="HAD-like"/>
    <property type="match status" value="1"/>
</dbReference>
<sequence>MQAVGKLGSYISRSVYTVSGPFHPFGGAVDIVVVKQPDGSYKSSPWYVRFGKFQGVLKTKEKVVNISVNGVEANFHMYLDHKGEAYFLREVDVEEGTSLFSPPSSSSEDMDWQLGNGRPMKSKSCSYDADSSGSILNGRNRNAMVRTNSRRSQFLGLVFGRKSMEEDGIQGEVGSGVVPINSLERAEIAADLLELKWSTNIASARRCKDIASRFSARDKSKDEVNRSFLDDGSLYNEIGIISHSSYQKLENAVEENDAEEVYVSETSTSIESVKEDTHVPNSETSSMTEILDLARADYNGDSETIKSEITCPDSQISNSVEKHNGLSDTSFVKKENGTDRIQSFCYETCESSKAGLDGAAEQSNDTFSCEGSGEVCVNAKTTHFMTELTSTVNSGRETDVLFGEGPLSLEECLGNGDHFSFFIDEKDSETEGTSLNSTSESIAARTHYQVVSLHPSNDSIEEVEPLSGLTISSFSNSACPHEEKRTIWKEDKTNKYGSCSGPQGNPQISTSDEAIPVIPMSEISEEEQLLFGDLDDSNFGNAKDMDTIYPNHEKETYSPLSSMMSNGVDESFPTECSPTSYPDESVIDDTANDAKESISKLRTISSNISINTTGQVHSKERARMARSLPNMLPLSNDLDVPDLDNSFNQSSRSDVKSGINNNLRLPRAQSIAKDIKVLEELKEGPANSAFGNAPRPTDSLSGSGRSWSFSFKRSRIVQVSQPAVDGVENYNVRNIPRTTDDMEGEKDVLKLKLNKRKMRTLTPTSEQLASLNLKEGRNIVIFTFSTAMLGKQQVDARVYLWRWDTKIVISDVDGTITRSDLLGQVMPWVGMDWSQTGVAHLFSAIEENGYQFLFLSARSISQAYNTRQFLFNLKQNGKALPDGPVVISPDGLFPSLFREVVRRAPHEFKIACLEDIRALFPSDRNPFYAGFGNRETDEFSYLKVGIPIGKIFIINPKGEIVVNRRTHTESYTSLFDLVHGMFPSMSSSEQEDFNSWNYWKLPPPLIDV</sequence>
<dbReference type="EMBL" id="JBFOLJ010000005">
    <property type="protein sequence ID" value="KAL2537998.1"/>
    <property type="molecule type" value="Genomic_DNA"/>
</dbReference>
<dbReference type="InterPro" id="IPR031315">
    <property type="entry name" value="LNS2/PITP"/>
</dbReference>
<dbReference type="InterPro" id="IPR013209">
    <property type="entry name" value="LNS2"/>
</dbReference>
<protein>
    <recommendedName>
        <fullName evidence="2">LNS2/PITP domain-containing protein</fullName>
    </recommendedName>
</protein>
<dbReference type="SMART" id="SM00775">
    <property type="entry name" value="LNS2"/>
    <property type="match status" value="1"/>
</dbReference>
<keyword evidence="5" id="KW-1185">Reference proteome</keyword>
<comment type="similarity">
    <text evidence="1">Belongs to the lipin family.</text>
</comment>
<name>A0ABD1VMH4_9LAMI</name>
<dbReference type="PANTHER" id="PTHR12181">
    <property type="entry name" value="LIPIN"/>
    <property type="match status" value="1"/>
</dbReference>
<reference evidence="4" key="2">
    <citation type="submission" date="2024-07" db="EMBL/GenBank/DDBJ databases">
        <title>Two chromosome-level genome assemblies of Korean endemic species Abeliophyllum distichum and Forsythia ovata (Oleaceae).</title>
        <authorList>
            <person name="Mun J.H."/>
        </authorList>
    </citation>
    <scope>NUCLEOTIDE SEQUENCE</scope>
    <source>
        <strain evidence="4">KNKB202402200001</strain>
        <tissue evidence="4">Leaf</tissue>
    </source>
</reference>
<proteinExistence type="inferred from homology"/>
<dbReference type="InterPro" id="IPR007651">
    <property type="entry name" value="Lipin_N"/>
</dbReference>
<feature type="domain" description="LNS2/PITP" evidence="2">
    <location>
        <begin position="807"/>
        <end position="963"/>
    </location>
</feature>
<evidence type="ECO:0000256" key="1">
    <source>
        <dbReference type="ARBA" id="ARBA00005476"/>
    </source>
</evidence>
<dbReference type="Pfam" id="PF08235">
    <property type="entry name" value="LNS2"/>
    <property type="match status" value="1"/>
</dbReference>
<evidence type="ECO:0000313" key="5">
    <source>
        <dbReference type="Proteomes" id="UP001604277"/>
    </source>
</evidence>
<evidence type="ECO:0000313" key="3">
    <source>
        <dbReference type="EMBL" id="KAL2537987.1"/>
    </source>
</evidence>
<organism evidence="4 5">
    <name type="scientific">Forsythia ovata</name>
    <dbReference type="NCBI Taxonomy" id="205694"/>
    <lineage>
        <taxon>Eukaryota</taxon>
        <taxon>Viridiplantae</taxon>
        <taxon>Streptophyta</taxon>
        <taxon>Embryophyta</taxon>
        <taxon>Tracheophyta</taxon>
        <taxon>Spermatophyta</taxon>
        <taxon>Magnoliopsida</taxon>
        <taxon>eudicotyledons</taxon>
        <taxon>Gunneridae</taxon>
        <taxon>Pentapetalae</taxon>
        <taxon>asterids</taxon>
        <taxon>lamiids</taxon>
        <taxon>Lamiales</taxon>
        <taxon>Oleaceae</taxon>
        <taxon>Forsythieae</taxon>
        <taxon>Forsythia</taxon>
    </lineage>
</organism>
<dbReference type="Proteomes" id="UP001604277">
    <property type="component" value="Unassembled WGS sequence"/>
</dbReference>
<evidence type="ECO:0000259" key="2">
    <source>
        <dbReference type="SMART" id="SM00775"/>
    </source>
</evidence>
<comment type="caution">
    <text evidence="4">The sequence shown here is derived from an EMBL/GenBank/DDBJ whole genome shotgun (WGS) entry which is preliminary data.</text>
</comment>
<dbReference type="AlphaFoldDB" id="A0ABD1VMH4"/>
<dbReference type="InterPro" id="IPR036412">
    <property type="entry name" value="HAD-like_sf"/>
</dbReference>
<dbReference type="EMBL" id="JBFOLJ010000005">
    <property type="protein sequence ID" value="KAL2537987.1"/>
    <property type="molecule type" value="Genomic_DNA"/>
</dbReference>
<dbReference type="InterPro" id="IPR026058">
    <property type="entry name" value="LIPIN"/>
</dbReference>
<accession>A0ABD1VMH4</accession>